<feature type="domain" description="CCHC-type" evidence="1">
    <location>
        <begin position="82"/>
        <end position="93"/>
    </location>
</feature>
<dbReference type="GO" id="GO:0008270">
    <property type="term" value="F:zinc ion binding"/>
    <property type="evidence" value="ECO:0007669"/>
    <property type="project" value="InterPro"/>
</dbReference>
<reference evidence="2 3" key="1">
    <citation type="submission" date="2014-02" db="EMBL/GenBank/DDBJ databases">
        <title>Transposable element dynamics among asymbiotic and ectomycorrhizal Amanita fungi.</title>
        <authorList>
            <consortium name="DOE Joint Genome Institute"/>
            <person name="Hess J."/>
            <person name="Skrede I."/>
            <person name="Wolfe B."/>
            <person name="LaButti K."/>
            <person name="Ohm R.A."/>
            <person name="Grigoriev I.V."/>
            <person name="Pringle A."/>
        </authorList>
    </citation>
    <scope>NUCLEOTIDE SEQUENCE [LARGE SCALE GENOMIC DNA]</scope>
    <source>
        <strain evidence="2 3">SKay4041</strain>
    </source>
</reference>
<dbReference type="InterPro" id="IPR001878">
    <property type="entry name" value="Znf_CCHC"/>
</dbReference>
<dbReference type="AlphaFoldDB" id="A0A2A9N7A9"/>
<dbReference type="Proteomes" id="UP000242287">
    <property type="component" value="Unassembled WGS sequence"/>
</dbReference>
<evidence type="ECO:0000313" key="2">
    <source>
        <dbReference type="EMBL" id="PFH45288.1"/>
    </source>
</evidence>
<proteinExistence type="predicted"/>
<dbReference type="EMBL" id="KZ302452">
    <property type="protein sequence ID" value="PFH45288.1"/>
    <property type="molecule type" value="Genomic_DNA"/>
</dbReference>
<evidence type="ECO:0000259" key="1">
    <source>
        <dbReference type="Pfam" id="PF00098"/>
    </source>
</evidence>
<dbReference type="OrthoDB" id="3026227at2759"/>
<dbReference type="Pfam" id="PF00098">
    <property type="entry name" value="zf-CCHC"/>
    <property type="match status" value="1"/>
</dbReference>
<keyword evidence="3" id="KW-1185">Reference proteome</keyword>
<evidence type="ECO:0000313" key="3">
    <source>
        <dbReference type="Proteomes" id="UP000242287"/>
    </source>
</evidence>
<name>A0A2A9N7A9_9AGAR</name>
<sequence length="93" mass="10332">MAVPNLPTTLKGWYKLMIRLDCQWRQAMTERKMFAICGSGSTGAQTGAMQCTGQQGNTQWQVQPVQRDPNAMQVDQNHGPLQCYNCGQTGHMA</sequence>
<organism evidence="2 3">
    <name type="scientific">Amanita thiersii Skay4041</name>
    <dbReference type="NCBI Taxonomy" id="703135"/>
    <lineage>
        <taxon>Eukaryota</taxon>
        <taxon>Fungi</taxon>
        <taxon>Dikarya</taxon>
        <taxon>Basidiomycota</taxon>
        <taxon>Agaricomycotina</taxon>
        <taxon>Agaricomycetes</taxon>
        <taxon>Agaricomycetidae</taxon>
        <taxon>Agaricales</taxon>
        <taxon>Pluteineae</taxon>
        <taxon>Amanitaceae</taxon>
        <taxon>Amanita</taxon>
    </lineage>
</organism>
<gene>
    <name evidence="2" type="ORF">AMATHDRAFT_161122</name>
</gene>
<dbReference type="GO" id="GO:0003676">
    <property type="term" value="F:nucleic acid binding"/>
    <property type="evidence" value="ECO:0007669"/>
    <property type="project" value="InterPro"/>
</dbReference>
<accession>A0A2A9N7A9</accession>
<protein>
    <recommendedName>
        <fullName evidence="1">CCHC-type domain-containing protein</fullName>
    </recommendedName>
</protein>